<evidence type="ECO:0000256" key="7">
    <source>
        <dbReference type="SAM" id="MobiDB-lite"/>
    </source>
</evidence>
<proteinExistence type="predicted"/>
<feature type="region of interest" description="Disordered" evidence="7">
    <location>
        <begin position="1300"/>
        <end position="1592"/>
    </location>
</feature>
<dbReference type="CTD" id="4288"/>
<organism evidence="9 10">
    <name type="scientific">Pygocentrus nattereri</name>
    <name type="common">Red-bellied piranha</name>
    <dbReference type="NCBI Taxonomy" id="42514"/>
    <lineage>
        <taxon>Eukaryota</taxon>
        <taxon>Metazoa</taxon>
        <taxon>Chordata</taxon>
        <taxon>Craniata</taxon>
        <taxon>Vertebrata</taxon>
        <taxon>Euteleostomi</taxon>
        <taxon>Actinopterygii</taxon>
        <taxon>Neopterygii</taxon>
        <taxon>Teleostei</taxon>
        <taxon>Ostariophysi</taxon>
        <taxon>Characiformes</taxon>
        <taxon>Characoidei</taxon>
        <taxon>Pygocentrus</taxon>
    </lineage>
</organism>
<evidence type="ECO:0000313" key="9">
    <source>
        <dbReference type="Ensembl" id="ENSPNAP00000005799.1"/>
    </source>
</evidence>
<feature type="region of interest" description="Disordered" evidence="7">
    <location>
        <begin position="1080"/>
        <end position="1131"/>
    </location>
</feature>
<feature type="compositionally biased region" description="Basic and acidic residues" evidence="7">
    <location>
        <begin position="134"/>
        <end position="146"/>
    </location>
</feature>
<dbReference type="Pfam" id="PF08065">
    <property type="entry name" value="KI67R"/>
    <property type="match status" value="1"/>
</dbReference>
<feature type="domain" description="FHA" evidence="8">
    <location>
        <begin position="26"/>
        <end position="76"/>
    </location>
</feature>
<feature type="compositionally biased region" description="Basic and acidic residues" evidence="7">
    <location>
        <begin position="1083"/>
        <end position="1102"/>
    </location>
</feature>
<dbReference type="Proteomes" id="UP001501920">
    <property type="component" value="Chromosome 13"/>
</dbReference>
<evidence type="ECO:0000256" key="6">
    <source>
        <dbReference type="ARBA" id="ARBA00023306"/>
    </source>
</evidence>
<dbReference type="OrthoDB" id="6288785at2759"/>
<evidence type="ECO:0000256" key="3">
    <source>
        <dbReference type="ARBA" id="ARBA00022553"/>
    </source>
</evidence>
<dbReference type="STRING" id="42514.ENSPNAP00000005799"/>
<dbReference type="InterPro" id="IPR012568">
    <property type="entry name" value="KI67R"/>
</dbReference>
<evidence type="ECO:0000256" key="2">
    <source>
        <dbReference type="ARBA" id="ARBA00022499"/>
    </source>
</evidence>
<evidence type="ECO:0000256" key="5">
    <source>
        <dbReference type="ARBA" id="ARBA00023242"/>
    </source>
</evidence>
<reference evidence="9 10" key="1">
    <citation type="submission" date="2020-10" db="EMBL/GenBank/DDBJ databases">
        <title>Pygocentrus nattereri (red-bellied piranha) genome, fPygNat1, primary haplotype.</title>
        <authorList>
            <person name="Myers G."/>
            <person name="Meyer A."/>
            <person name="Karagic N."/>
            <person name="Pippel M."/>
            <person name="Winkler S."/>
            <person name="Tracey A."/>
            <person name="Wood J."/>
            <person name="Formenti G."/>
            <person name="Howe K."/>
            <person name="Fedrigo O."/>
            <person name="Jarvis E.D."/>
        </authorList>
    </citation>
    <scope>NUCLEOTIDE SEQUENCE [LARGE SCALE GENOMIC DNA]</scope>
</reference>
<dbReference type="InterPro" id="IPR008984">
    <property type="entry name" value="SMAD_FHA_dom_sf"/>
</dbReference>
<evidence type="ECO:0000256" key="4">
    <source>
        <dbReference type="ARBA" id="ARBA00022843"/>
    </source>
</evidence>
<dbReference type="PANTHER" id="PTHR21603:SF17">
    <property type="entry name" value="PROLIFERATION MARKER PROTEIN KI-67"/>
    <property type="match status" value="1"/>
</dbReference>
<feature type="region of interest" description="Disordered" evidence="7">
    <location>
        <begin position="1805"/>
        <end position="2135"/>
    </location>
</feature>
<reference evidence="9" key="2">
    <citation type="submission" date="2025-08" db="UniProtKB">
        <authorList>
            <consortium name="Ensembl"/>
        </authorList>
    </citation>
    <scope>IDENTIFICATION</scope>
</reference>
<feature type="compositionally biased region" description="Basic and acidic residues" evidence="7">
    <location>
        <begin position="383"/>
        <end position="403"/>
    </location>
</feature>
<feature type="region of interest" description="Disordered" evidence="7">
    <location>
        <begin position="98"/>
        <end position="173"/>
    </location>
</feature>
<feature type="compositionally biased region" description="Polar residues" evidence="7">
    <location>
        <begin position="574"/>
        <end position="609"/>
    </location>
</feature>
<evidence type="ECO:0000313" key="10">
    <source>
        <dbReference type="Proteomes" id="UP001501920"/>
    </source>
</evidence>
<reference evidence="9" key="3">
    <citation type="submission" date="2025-09" db="UniProtKB">
        <authorList>
            <consortium name="Ensembl"/>
        </authorList>
    </citation>
    <scope>IDENTIFICATION</scope>
</reference>
<dbReference type="Pfam" id="PF00498">
    <property type="entry name" value="FHA"/>
    <property type="match status" value="1"/>
</dbReference>
<feature type="region of interest" description="Disordered" evidence="7">
    <location>
        <begin position="192"/>
        <end position="489"/>
    </location>
</feature>
<feature type="region of interest" description="Disordered" evidence="7">
    <location>
        <begin position="707"/>
        <end position="729"/>
    </location>
</feature>
<dbReference type="Gene3D" id="2.60.200.20">
    <property type="match status" value="1"/>
</dbReference>
<dbReference type="PANTHER" id="PTHR21603">
    <property type="entry name" value="ANTIGEN KI-67-LIKE PROTEIN"/>
    <property type="match status" value="1"/>
</dbReference>
<feature type="compositionally biased region" description="Basic and acidic residues" evidence="7">
    <location>
        <begin position="1855"/>
        <end position="1889"/>
    </location>
</feature>
<dbReference type="SMART" id="SM00240">
    <property type="entry name" value="FHA"/>
    <property type="match status" value="1"/>
</dbReference>
<accession>A0A3B4C5F1</accession>
<dbReference type="GO" id="GO:0051983">
    <property type="term" value="P:regulation of chromosome segregation"/>
    <property type="evidence" value="ECO:0007669"/>
    <property type="project" value="TreeGrafter"/>
</dbReference>
<feature type="compositionally biased region" description="Polar residues" evidence="7">
    <location>
        <begin position="347"/>
        <end position="381"/>
    </location>
</feature>
<dbReference type="GO" id="GO:0005634">
    <property type="term" value="C:nucleus"/>
    <property type="evidence" value="ECO:0007669"/>
    <property type="project" value="UniProtKB-SubCell"/>
</dbReference>
<feature type="region of interest" description="Disordered" evidence="7">
    <location>
        <begin position="503"/>
        <end position="622"/>
    </location>
</feature>
<keyword evidence="6" id="KW-0131">Cell cycle</keyword>
<dbReference type="CDD" id="cd22673">
    <property type="entry name" value="FHA_Ki67"/>
    <property type="match status" value="1"/>
</dbReference>
<keyword evidence="10" id="KW-1185">Reference proteome</keyword>
<dbReference type="Ensembl" id="ENSPNAT00000004663.2">
    <property type="protein sequence ID" value="ENSPNAP00000005799.1"/>
    <property type="gene ID" value="ENSPNAG00000011919.2"/>
</dbReference>
<evidence type="ECO:0000256" key="1">
    <source>
        <dbReference type="ARBA" id="ARBA00004123"/>
    </source>
</evidence>
<evidence type="ECO:0000259" key="8">
    <source>
        <dbReference type="PROSITE" id="PS50006"/>
    </source>
</evidence>
<dbReference type="GO" id="GO:0007088">
    <property type="term" value="P:regulation of mitotic nuclear division"/>
    <property type="evidence" value="ECO:0007669"/>
    <property type="project" value="TreeGrafter"/>
</dbReference>
<feature type="compositionally biased region" description="Basic and acidic residues" evidence="7">
    <location>
        <begin position="1971"/>
        <end position="1983"/>
    </location>
</feature>
<dbReference type="GeneID" id="108410800"/>
<protein>
    <recommendedName>
        <fullName evidence="8">FHA domain-containing protein</fullName>
    </recommendedName>
</protein>
<feature type="compositionally biased region" description="Polar residues" evidence="7">
    <location>
        <begin position="1339"/>
        <end position="1357"/>
    </location>
</feature>
<dbReference type="InterPro" id="IPR000253">
    <property type="entry name" value="FHA_dom"/>
</dbReference>
<keyword evidence="5" id="KW-0539">Nucleus</keyword>
<comment type="subcellular location">
    <subcellularLocation>
        <location evidence="1">Nucleus</location>
    </subcellularLocation>
</comment>
<feature type="compositionally biased region" description="Polar residues" evidence="7">
    <location>
        <begin position="123"/>
        <end position="133"/>
    </location>
</feature>
<keyword evidence="4" id="KW-0832">Ubl conjugation</keyword>
<feature type="compositionally biased region" description="Polar residues" evidence="7">
    <location>
        <begin position="245"/>
        <end position="254"/>
    </location>
</feature>
<feature type="compositionally biased region" description="Basic and acidic residues" evidence="7">
    <location>
        <begin position="1816"/>
        <end position="1830"/>
    </location>
</feature>
<dbReference type="InterPro" id="IPR029334">
    <property type="entry name" value="PP1-bd"/>
</dbReference>
<dbReference type="SMART" id="SM01295">
    <property type="entry name" value="K167R"/>
    <property type="match status" value="2"/>
</dbReference>
<dbReference type="RefSeq" id="XP_017537553.1">
    <property type="nucleotide sequence ID" value="XM_017682064.2"/>
</dbReference>
<feature type="region of interest" description="Disordered" evidence="7">
    <location>
        <begin position="1605"/>
        <end position="1624"/>
    </location>
</feature>
<keyword evidence="2" id="KW-1017">Isopeptide bond</keyword>
<dbReference type="OMA" id="QMMKTPK"/>
<feature type="compositionally biased region" description="Basic and acidic residues" evidence="7">
    <location>
        <begin position="610"/>
        <end position="619"/>
    </location>
</feature>
<dbReference type="GeneTree" id="ENSGT00940000154352"/>
<sequence>MPLFGKIVVIKRNGADGTEFPLTASCLFGRKLDCDIRIQLPQVSKEHCRIELNENKELILTNLSSVNPTRINGEILQQSERLKHGDLITVIDRSFRFEYPPPPTPKKKRLSTSEKGETVKVLQDQQVRSTPGSTDKKKSEHPDTCLKDGSNLPSSLDHNVEVTKGDGKQADSTMSPFTELYHMVKRDLASKSPWKAAAQPKSPLARPQIDKEESKKVLASPSDLPNENVKVVTPKSAKKSRRSSNVKAVDSSESFAAERSVIADVVENPSTEVQAATPAVQETPGKQKRRSSGHVASLTGISTTPVSQKKSPQLTPQKFSAGEVAQQILLMQSSAEKTPKSPKSKRSGASQPQSPAVTPKSQVSPQTSSSKTLTISQSQTPAREPEESEAKHTPRTSPRENAGKRFQVQDVVHEIVNTPASRDKDNAQVSSKKHKCKDLPLPVPKRKRVSFGGQLSPELFDKRLPPNSPLRRGATPGRRSLGISQKPLSLLRRASTIGLMNFQLDETVPESPSKNASPRRVSSSGKSPKASPGKTPSPAKKSPKGKTPPKNKTPPKTATPSSPATPKTPKSAKRLSNASIKTPSSSDGSILQTPTVQGRFSITRISTPSPDRHREEAKADSVPVVDVSQEYVTPKNSLRRSSMKASARKTPKSALKSALEVIRSRRSGASCANLKVVSSWADIVKFGQVKPQVECGIKKTTIKQKAAKKTKRMKPKTPARRLKDVGSTGHADSPATIVIGKASMRAIQAVGAAPKIVPNVALFKKDMKMDEDLTGVADIFKTPAKSKRKSVIDNCERPETPLGVSTCSLPEISMMNTPEESGEMLISPMSVASTAKLGRYNSEAVTRLLQGDQDVRLIDEDDLQVADSNDLPANEIISELEMHTDGQMEEKEAEPQIIAQTPQRESEPLECLTGVKRLMRTPKQRSDPIEDLRGKLLKTPKEPKPTQEENFEGVKELLNTPKQKGTPVHDMAGLKRFMKTPEVKNSPVVCAVGLKKLMKTPKNKTEQEEDLTGVKQLMQTPKLKAEPVEHAFGVKRLMKTPKQKGEPVEEDLTGIKQMMKTPKQKGKPMEEDLTGIKQMMKTPKQEGKPVEEDLTGIKEVKTPKGKRKPVEEDLTGIQHMMKTPKQKNKPVEDLTGIQQMMKTPKQKSEPIEDLTGMKRLLRTPKQKGEPVENVFGISRLMKTPKQKGGEVEEDFTGLVELVSEPVSESTPDVTETPQNDVSELVEIQDFLASDVLAVEDVNKESDDKENICPVKSMQHEIEAVAIPTIPLEEEVSSVKMTNCEEDRNIQEQLVQESLSEAVSPVVDATPSLPTPKKEEKAEISSPVKKTYHGGGVKTIQKTDSPAVSESQEENTAVETVPLLSGPVKGRRGKMVIDEPVSMPSPVRKSARGRVPKRQVEDMEANHAQAFKPSEDVKQVSECLTKAVKPRRGKKAEQDSGVESVLQVHSVAGSEATEPSAEVGKSLKSPAPSAKTNKGRKGNQETEDLPINPAPEESNMPAAKVKRGRKGKQETEDPPVIPASQEPEESNIPEAIVEKEDVAPESVELQSTVVTDAPVKTNTRTRRGRPMKDSLKTMEVQEMPEKVESDITSSDAVVVADELPKTPVVKPGRGRRAKPGALKGLPVVVDPKDDIDIAPTEESETPVIKSVRGKRTAVVTNEPEGPVKRGRRAAAVAELPSFAKPSRGRKTAVKAEQDEVPEDATAAEEPAKDTRKAVTLLESKPVETSISQASSDVAVCDAVEDIAEVPAKTGRGRYAKKAKALTNPVNSAEDPTFEEAGFASKRNASKKAVNWNSDLVAWKNIKEMEPPAAEEEPQQKKERTSRKKAEPAAKPSTEDASVSELSTRGRRGRVAKKQDEPLEKSETAVEEKSEQQKSKKKVEPKAKATDEDTPVPETKQCIDPPTKGRRGRVAKKQDEPLEKPVTAAEEESEQQNSKKKAKAKDTDEDTSASETKQSVDPPAKGRRGRVAKKQDDPLVEKCEENAPVVRRGRAGASLVSKPNEVAACPKRGSKRKEIEVEADEAPSVESLPKRPKGKAVGAEPEPEEAASSKGRRAAAKEAAEEPPEVDSEQTGLTTKKNENKPARGKRKAAQEDSVPAQSEDPVSEPTTRRGTRGQKKTETDIPSAPVRRTRRK</sequence>
<feature type="compositionally biased region" description="Low complexity" evidence="7">
    <location>
        <begin position="550"/>
        <end position="569"/>
    </location>
</feature>
<keyword evidence="3" id="KW-0597">Phosphoprotein</keyword>
<feature type="compositionally biased region" description="Basic residues" evidence="7">
    <location>
        <begin position="707"/>
        <end position="720"/>
    </location>
</feature>
<feature type="compositionally biased region" description="Low complexity" evidence="7">
    <location>
        <begin position="522"/>
        <end position="540"/>
    </location>
</feature>
<dbReference type="PROSITE" id="PS50006">
    <property type="entry name" value="FHA_DOMAIN"/>
    <property type="match status" value="1"/>
</dbReference>
<dbReference type="GO" id="GO:0005694">
    <property type="term" value="C:chromosome"/>
    <property type="evidence" value="ECO:0007669"/>
    <property type="project" value="TreeGrafter"/>
</dbReference>
<feature type="compositionally biased region" description="Polar residues" evidence="7">
    <location>
        <begin position="299"/>
        <end position="318"/>
    </location>
</feature>
<dbReference type="Pfam" id="PF15276">
    <property type="entry name" value="PP1_bind"/>
    <property type="match status" value="1"/>
</dbReference>
<feature type="region of interest" description="Disordered" evidence="7">
    <location>
        <begin position="1684"/>
        <end position="1713"/>
    </location>
</feature>
<name>A0A3B4C5F1_PYGNA</name>
<dbReference type="SUPFAM" id="SSF49879">
    <property type="entry name" value="SMAD/FHA domain"/>
    <property type="match status" value="1"/>
</dbReference>
<feature type="compositionally biased region" description="Basic and acidic residues" evidence="7">
    <location>
        <begin position="158"/>
        <end position="169"/>
    </location>
</feature>